<feature type="signal peptide" evidence="1">
    <location>
        <begin position="1"/>
        <end position="24"/>
    </location>
</feature>
<name>A0ABU0IVF6_9CAUL</name>
<accession>A0ABU0IVF6</accession>
<protein>
    <submittedName>
        <fullName evidence="2">Uncharacterized protein</fullName>
    </submittedName>
</protein>
<organism evidence="2 3">
    <name type="scientific">Caulobacter ginsengisoli</name>
    <dbReference type="NCBI Taxonomy" id="400775"/>
    <lineage>
        <taxon>Bacteria</taxon>
        <taxon>Pseudomonadati</taxon>
        <taxon>Pseudomonadota</taxon>
        <taxon>Alphaproteobacteria</taxon>
        <taxon>Caulobacterales</taxon>
        <taxon>Caulobacteraceae</taxon>
        <taxon>Caulobacter</taxon>
    </lineage>
</organism>
<evidence type="ECO:0000256" key="1">
    <source>
        <dbReference type="SAM" id="SignalP"/>
    </source>
</evidence>
<comment type="caution">
    <text evidence="2">The sequence shown here is derived from an EMBL/GenBank/DDBJ whole genome shotgun (WGS) entry which is preliminary data.</text>
</comment>
<dbReference type="RefSeq" id="WP_307351778.1">
    <property type="nucleotide sequence ID" value="NZ_JAUSVS010000009.1"/>
</dbReference>
<reference evidence="2 3" key="1">
    <citation type="submission" date="2023-07" db="EMBL/GenBank/DDBJ databases">
        <title>Genomic Encyclopedia of Type Strains, Phase IV (KMG-IV): sequencing the most valuable type-strain genomes for metagenomic binning, comparative biology and taxonomic classification.</title>
        <authorList>
            <person name="Goeker M."/>
        </authorList>
    </citation>
    <scope>NUCLEOTIDE SEQUENCE [LARGE SCALE GENOMIC DNA]</scope>
    <source>
        <strain evidence="2 3">DSM 18695</strain>
    </source>
</reference>
<evidence type="ECO:0000313" key="2">
    <source>
        <dbReference type="EMBL" id="MDQ0465998.1"/>
    </source>
</evidence>
<gene>
    <name evidence="2" type="ORF">QO010_003791</name>
</gene>
<dbReference type="EMBL" id="JAUSVS010000009">
    <property type="protein sequence ID" value="MDQ0465998.1"/>
    <property type="molecule type" value="Genomic_DNA"/>
</dbReference>
<dbReference type="Proteomes" id="UP001228905">
    <property type="component" value="Unassembled WGS sequence"/>
</dbReference>
<feature type="chain" id="PRO_5047453914" evidence="1">
    <location>
        <begin position="25"/>
        <end position="445"/>
    </location>
</feature>
<evidence type="ECO:0000313" key="3">
    <source>
        <dbReference type="Proteomes" id="UP001228905"/>
    </source>
</evidence>
<sequence>MRLIGIGLAVALAIGVSAPNVAMAAKPKAPVAGAIDPAMHKKGQDDVPALLLKAGVSCTMADARMIGNEADKKTKAVIKAYYEVACQNAMGLVLVTDAATPDKIGVFPCLEANKPAADGKPSQLACILPGNADQMPYVQALAQKGGMACPVTKVRYIGANASNSFMEVACADGAGYILAASVPPDAAKPVKMNTCLAYEPGGNLFCELTDRASQLGVADKLLNGANGCTVTDRRYVLSATDGSTYFEVACANKKGYVIQETQAGAAGKIVDCVEATMIPGGCTLTDTVAAKTEKASFYSTLAVKAGFKCNVSQYGILPSSGATEVVELQCSDRQDGAIMISDRNGSKIYNCALSLAEGYRCTFTKIETAYPGLTALLKNFPAKSYNCNVDKVGATLRSETDRFVEVSCGAGEGTLVINFKAGSPTPTAILGCGEIKGCILPKTGV</sequence>
<keyword evidence="3" id="KW-1185">Reference proteome</keyword>
<proteinExistence type="predicted"/>
<keyword evidence="1" id="KW-0732">Signal</keyword>